<keyword evidence="1" id="KW-1133">Transmembrane helix</keyword>
<keyword evidence="1" id="KW-0472">Membrane</keyword>
<accession>A0A5J4VNL6</accession>
<dbReference type="EMBL" id="SNRW01006033">
    <property type="protein sequence ID" value="KAA6383863.1"/>
    <property type="molecule type" value="Genomic_DNA"/>
</dbReference>
<evidence type="ECO:0000256" key="1">
    <source>
        <dbReference type="SAM" id="Phobius"/>
    </source>
</evidence>
<keyword evidence="1" id="KW-0812">Transmembrane</keyword>
<dbReference type="Proteomes" id="UP000324800">
    <property type="component" value="Unassembled WGS sequence"/>
</dbReference>
<feature type="transmembrane region" description="Helical" evidence="1">
    <location>
        <begin position="30"/>
        <end position="52"/>
    </location>
</feature>
<dbReference type="SUPFAM" id="SSF51126">
    <property type="entry name" value="Pectin lyase-like"/>
    <property type="match status" value="1"/>
</dbReference>
<reference evidence="2 3" key="1">
    <citation type="submission" date="2019-03" db="EMBL/GenBank/DDBJ databases">
        <title>Single cell metagenomics reveals metabolic interactions within the superorganism composed of flagellate Streblomastix strix and complex community of Bacteroidetes bacteria on its surface.</title>
        <authorList>
            <person name="Treitli S.C."/>
            <person name="Kolisko M."/>
            <person name="Husnik F."/>
            <person name="Keeling P."/>
            <person name="Hampl V."/>
        </authorList>
    </citation>
    <scope>NUCLEOTIDE SEQUENCE [LARGE SCALE GENOMIC DNA]</scope>
    <source>
        <strain evidence="2">ST1C</strain>
    </source>
</reference>
<dbReference type="InterPro" id="IPR011050">
    <property type="entry name" value="Pectin_lyase_fold/virulence"/>
</dbReference>
<feature type="non-terminal residue" evidence="2">
    <location>
        <position position="453"/>
    </location>
</feature>
<gene>
    <name evidence="2" type="ORF">EZS28_020611</name>
</gene>
<dbReference type="AlphaFoldDB" id="A0A5J4VNL6"/>
<comment type="caution">
    <text evidence="2">The sequence shown here is derived from an EMBL/GenBank/DDBJ whole genome shotgun (WGS) entry which is preliminary data.</text>
</comment>
<evidence type="ECO:0008006" key="4">
    <source>
        <dbReference type="Google" id="ProtNLM"/>
    </source>
</evidence>
<proteinExistence type="predicted"/>
<organism evidence="2 3">
    <name type="scientific">Streblomastix strix</name>
    <dbReference type="NCBI Taxonomy" id="222440"/>
    <lineage>
        <taxon>Eukaryota</taxon>
        <taxon>Metamonada</taxon>
        <taxon>Preaxostyla</taxon>
        <taxon>Oxymonadida</taxon>
        <taxon>Streblomastigidae</taxon>
        <taxon>Streblomastix</taxon>
    </lineage>
</organism>
<protein>
    <recommendedName>
        <fullName evidence="4">Right handed beta helix domain-containing protein</fullName>
    </recommendedName>
</protein>
<evidence type="ECO:0000313" key="3">
    <source>
        <dbReference type="Proteomes" id="UP000324800"/>
    </source>
</evidence>
<evidence type="ECO:0000313" key="2">
    <source>
        <dbReference type="EMBL" id="KAA6383863.1"/>
    </source>
</evidence>
<sequence length="453" mass="48348">MLDLIHCAAWVMKKGLTSQLISLSMNIGEVVMKAILIFSTFIALCFAVDVSVSSRADLVTQLVTSVNAGSIIKLIISGTFGVSELISNTGLNSKEISLTGSAQITSQVTTGPLFNLGGTNLDLTFTGISLTDSTGKGLIEFTGRKLTINEGTYSGQLSTVSVPIIKTTSATVIIGSTSTTPQFNAYRVFDITGGSLNFIDGSFVTGTKGTQIKATNADVTIGDGVTQRTISGLTFGQLSSAVVLESCKTVVIQQVTFDRLQTLNNADQIYLTPALVVYASTTTSLTIKDCKFTNNNYRGLELASGAIYIQFPRVARASSSATVEINDTQFTSNGGTSSGAITFLNKGVQTIRFTNVDFANHSIFGQNDLIKASSIFATDDLSEPLGANPFSTCYAVYHSRDYPYGNDVPFYLSLESRAVSTYLQDKQKTVYVQDGYAGPDTNIFATFQDAYDS</sequence>
<name>A0A5J4VNL6_9EUKA</name>